<accession>A0A2M6WD71</accession>
<evidence type="ECO:0000256" key="5">
    <source>
        <dbReference type="SAM" id="Phobius"/>
    </source>
</evidence>
<dbReference type="CDD" id="cd13128">
    <property type="entry name" value="MATE_Wzx_like"/>
    <property type="match status" value="1"/>
</dbReference>
<feature type="transmembrane region" description="Helical" evidence="5">
    <location>
        <begin position="385"/>
        <end position="405"/>
    </location>
</feature>
<feature type="transmembrane region" description="Helical" evidence="5">
    <location>
        <begin position="47"/>
        <end position="68"/>
    </location>
</feature>
<dbReference type="PANTHER" id="PTHR43424">
    <property type="entry name" value="LOCUS PUTATIVE PROTEIN 1-RELATED"/>
    <property type="match status" value="1"/>
</dbReference>
<feature type="transmembrane region" description="Helical" evidence="5">
    <location>
        <begin position="213"/>
        <end position="233"/>
    </location>
</feature>
<sequence length="480" mass="53784">MAYDQEKIAQNTSYFTLALVIQKIISFVYFSYIAVQIGAGNLGQYTFALFFTTLFAVVVDIGISNVLVREVSKFKEKSQEYFSASLAIKVPLAILTYILVVVAINLLDNPVLVRQLVYLAGIIMVLDSFTLTFYSFLRGHQNLKFESIGTIIFQVIVFTCGVVIVNLTHDLRLLILAILAASVFNFIYSGILVKAKLKLKYLSQAEGSIIKSILIIAIPFALAAVFTRVYAYIDTVLLNQLIDETAVGYYSIPYKLIFSLQFLPMAFIASLYPAFANYFISNKEMLQKTFEKAMIYLGIIAVPITFGVLALARPLILKVYTPEYEPSILTLQYLALSLLFLFLNFPLGSLLNACNRQVRNTVHIGIVMVINIILNIILIPKLSYLGAAISSSVSTFIMFILQMVVARQITPFSGKLLFTKFALIIISGLVMYLALIYLLPLINFVILIPVGAVVYLGVLYLIRGVNREDLLLLRRSFLRR</sequence>
<dbReference type="InterPro" id="IPR052556">
    <property type="entry name" value="PolySynth_Transporter"/>
</dbReference>
<feature type="transmembrane region" description="Helical" evidence="5">
    <location>
        <begin position="80"/>
        <end position="104"/>
    </location>
</feature>
<evidence type="ECO:0000313" key="6">
    <source>
        <dbReference type="EMBL" id="PIT90728.1"/>
    </source>
</evidence>
<feature type="transmembrane region" description="Helical" evidence="5">
    <location>
        <begin position="173"/>
        <end position="193"/>
    </location>
</feature>
<protein>
    <submittedName>
        <fullName evidence="6">Uncharacterized protein</fullName>
    </submittedName>
</protein>
<feature type="transmembrane region" description="Helical" evidence="5">
    <location>
        <begin position="116"/>
        <end position="136"/>
    </location>
</feature>
<dbReference type="Pfam" id="PF01943">
    <property type="entry name" value="Polysacc_synt"/>
    <property type="match status" value="1"/>
</dbReference>
<feature type="transmembrane region" description="Helical" evidence="5">
    <location>
        <begin position="444"/>
        <end position="462"/>
    </location>
</feature>
<feature type="transmembrane region" description="Helical" evidence="5">
    <location>
        <begin position="253"/>
        <end position="272"/>
    </location>
</feature>
<evidence type="ECO:0000256" key="1">
    <source>
        <dbReference type="ARBA" id="ARBA00004141"/>
    </source>
</evidence>
<keyword evidence="2 5" id="KW-0812">Transmembrane</keyword>
<feature type="transmembrane region" description="Helical" evidence="5">
    <location>
        <begin position="361"/>
        <end position="379"/>
    </location>
</feature>
<feature type="transmembrane region" description="Helical" evidence="5">
    <location>
        <begin position="332"/>
        <end position="354"/>
    </location>
</feature>
<gene>
    <name evidence="6" type="ORF">COU22_00665</name>
</gene>
<dbReference type="Proteomes" id="UP000230543">
    <property type="component" value="Unassembled WGS sequence"/>
</dbReference>
<reference evidence="7" key="1">
    <citation type="submission" date="2017-09" db="EMBL/GenBank/DDBJ databases">
        <title>Depth-based differentiation of microbial function through sediment-hosted aquifers and enrichment of novel symbionts in the deep terrestrial subsurface.</title>
        <authorList>
            <person name="Probst A.J."/>
            <person name="Ladd B."/>
            <person name="Jarett J.K."/>
            <person name="Geller-Mcgrath D.E."/>
            <person name="Sieber C.M.K."/>
            <person name="Emerson J.B."/>
            <person name="Anantharaman K."/>
            <person name="Thomas B.C."/>
            <person name="Malmstrom R."/>
            <person name="Stieglmeier M."/>
            <person name="Klingl A."/>
            <person name="Woyke T."/>
            <person name="Ryan C.M."/>
            <person name="Banfield J.F."/>
        </authorList>
    </citation>
    <scope>NUCLEOTIDE SEQUENCE [LARGE SCALE GENOMIC DNA]</scope>
</reference>
<evidence type="ECO:0000256" key="2">
    <source>
        <dbReference type="ARBA" id="ARBA00022692"/>
    </source>
</evidence>
<dbReference type="EMBL" id="PFBO01000020">
    <property type="protein sequence ID" value="PIT90728.1"/>
    <property type="molecule type" value="Genomic_DNA"/>
</dbReference>
<comment type="caution">
    <text evidence="6">The sequence shown here is derived from an EMBL/GenBank/DDBJ whole genome shotgun (WGS) entry which is preliminary data.</text>
</comment>
<evidence type="ECO:0000256" key="4">
    <source>
        <dbReference type="ARBA" id="ARBA00023136"/>
    </source>
</evidence>
<keyword evidence="4 5" id="KW-0472">Membrane</keyword>
<dbReference type="InterPro" id="IPR002797">
    <property type="entry name" value="Polysacc_synth"/>
</dbReference>
<organism evidence="6 7">
    <name type="scientific">Candidatus Komeilibacteria bacterium CG10_big_fil_rev_8_21_14_0_10_41_13</name>
    <dbReference type="NCBI Taxonomy" id="1974476"/>
    <lineage>
        <taxon>Bacteria</taxon>
        <taxon>Candidatus Komeiliibacteriota</taxon>
    </lineage>
</organism>
<feature type="transmembrane region" description="Helical" evidence="5">
    <location>
        <begin position="148"/>
        <end position="167"/>
    </location>
</feature>
<dbReference type="GO" id="GO:0016020">
    <property type="term" value="C:membrane"/>
    <property type="evidence" value="ECO:0007669"/>
    <property type="project" value="UniProtKB-SubCell"/>
</dbReference>
<feature type="transmembrane region" description="Helical" evidence="5">
    <location>
        <begin position="12"/>
        <end position="35"/>
    </location>
</feature>
<feature type="transmembrane region" description="Helical" evidence="5">
    <location>
        <begin position="293"/>
        <end position="312"/>
    </location>
</feature>
<evidence type="ECO:0000313" key="7">
    <source>
        <dbReference type="Proteomes" id="UP000230543"/>
    </source>
</evidence>
<evidence type="ECO:0000256" key="3">
    <source>
        <dbReference type="ARBA" id="ARBA00022989"/>
    </source>
</evidence>
<feature type="transmembrane region" description="Helical" evidence="5">
    <location>
        <begin position="417"/>
        <end position="438"/>
    </location>
</feature>
<comment type="subcellular location">
    <subcellularLocation>
        <location evidence="1">Membrane</location>
        <topology evidence="1">Multi-pass membrane protein</topology>
    </subcellularLocation>
</comment>
<name>A0A2M6WD71_9BACT</name>
<dbReference type="AlphaFoldDB" id="A0A2M6WD71"/>
<keyword evidence="3 5" id="KW-1133">Transmembrane helix</keyword>
<proteinExistence type="predicted"/>
<dbReference type="PANTHER" id="PTHR43424:SF1">
    <property type="entry name" value="LOCUS PUTATIVE PROTEIN 1-RELATED"/>
    <property type="match status" value="1"/>
</dbReference>